<evidence type="ECO:0000313" key="4">
    <source>
        <dbReference type="EMBL" id="MFD2841667.1"/>
    </source>
</evidence>
<comment type="caution">
    <text evidence="4">The sequence shown here is derived from an EMBL/GenBank/DDBJ whole genome shotgun (WGS) entry which is preliminary data.</text>
</comment>
<feature type="region of interest" description="Disordered" evidence="3">
    <location>
        <begin position="145"/>
        <end position="190"/>
    </location>
</feature>
<keyword evidence="5" id="KW-1185">Reference proteome</keyword>
<comment type="similarity">
    <text evidence="1">Belongs to the FlgD family.</text>
</comment>
<dbReference type="EMBL" id="JBHUOP010000008">
    <property type="protein sequence ID" value="MFD2841667.1"/>
    <property type="molecule type" value="Genomic_DNA"/>
</dbReference>
<protein>
    <submittedName>
        <fullName evidence="4">Flagellar hook capping FlgD N-terminal domain-containing protein</fullName>
    </submittedName>
</protein>
<keyword evidence="4" id="KW-0282">Flagellum</keyword>
<dbReference type="Proteomes" id="UP001597391">
    <property type="component" value="Unassembled WGS sequence"/>
</dbReference>
<proteinExistence type="inferred from homology"/>
<gene>
    <name evidence="4" type="ORF">ACFSYH_13960</name>
</gene>
<organism evidence="4 5">
    <name type="scientific">Populibacterium corticicola</name>
    <dbReference type="NCBI Taxonomy" id="1812826"/>
    <lineage>
        <taxon>Bacteria</taxon>
        <taxon>Bacillati</taxon>
        <taxon>Actinomycetota</taxon>
        <taxon>Actinomycetes</taxon>
        <taxon>Micrococcales</taxon>
        <taxon>Jonesiaceae</taxon>
        <taxon>Populibacterium</taxon>
    </lineage>
</organism>
<evidence type="ECO:0000256" key="1">
    <source>
        <dbReference type="ARBA" id="ARBA00010577"/>
    </source>
</evidence>
<feature type="compositionally biased region" description="Low complexity" evidence="3">
    <location>
        <begin position="162"/>
        <end position="175"/>
    </location>
</feature>
<feature type="compositionally biased region" description="Polar residues" evidence="3">
    <location>
        <begin position="10"/>
        <end position="20"/>
    </location>
</feature>
<reference evidence="5" key="1">
    <citation type="journal article" date="2019" name="Int. J. Syst. Evol. Microbiol.">
        <title>The Global Catalogue of Microorganisms (GCM) 10K type strain sequencing project: providing services to taxonomists for standard genome sequencing and annotation.</title>
        <authorList>
            <consortium name="The Broad Institute Genomics Platform"/>
            <consortium name="The Broad Institute Genome Sequencing Center for Infectious Disease"/>
            <person name="Wu L."/>
            <person name="Ma J."/>
        </authorList>
    </citation>
    <scope>NUCLEOTIDE SEQUENCE [LARGE SCALE GENOMIC DNA]</scope>
    <source>
        <strain evidence="5">KCTC 33576</strain>
    </source>
</reference>
<keyword evidence="2" id="KW-1005">Bacterial flagellum biogenesis</keyword>
<name>A0ABW5XIH8_9MICO</name>
<keyword evidence="4" id="KW-0969">Cilium</keyword>
<evidence type="ECO:0000256" key="2">
    <source>
        <dbReference type="ARBA" id="ARBA00022795"/>
    </source>
</evidence>
<accession>A0ABW5XIH8</accession>
<dbReference type="RefSeq" id="WP_377467919.1">
    <property type="nucleotide sequence ID" value="NZ_JBHUOP010000008.1"/>
</dbReference>
<dbReference type="Pfam" id="PF03963">
    <property type="entry name" value="FlgD"/>
    <property type="match status" value="1"/>
</dbReference>
<dbReference type="InterPro" id="IPR005648">
    <property type="entry name" value="FlgD"/>
</dbReference>
<sequence length="190" mass="19710">MSVDVGAVNAAQQSQPSMYTGSAGVRNPKQDLDSETFMTLLVAQLKYQDPSNPMNTNEMMAQTAQLASMEQLTRLTTTQTESFALQMRSAAADLIGKQVSYLGEDNTIVTGIVDAVAYAGEVPTVIIGDKEIPLDAVAHVATEGYVPPVDNDGTDTDETTPDSGDADSGSGAAASEETDATPTTEAGIGA</sequence>
<evidence type="ECO:0000256" key="3">
    <source>
        <dbReference type="SAM" id="MobiDB-lite"/>
    </source>
</evidence>
<evidence type="ECO:0000313" key="5">
    <source>
        <dbReference type="Proteomes" id="UP001597391"/>
    </source>
</evidence>
<feature type="region of interest" description="Disordered" evidence="3">
    <location>
        <begin position="1"/>
        <end position="28"/>
    </location>
</feature>
<keyword evidence="4" id="KW-0966">Cell projection</keyword>